<protein>
    <submittedName>
        <fullName evidence="2">Uncharacterized protein</fullName>
    </submittedName>
</protein>
<sequence length="63" mass="6643">MTNKAEEAAATKRGGARAGAGRKTVDGVSGVVPFNISLTPAERDKLKALGGSAWVREQLRRHP</sequence>
<evidence type="ECO:0000313" key="3">
    <source>
        <dbReference type="Proteomes" id="UP000054911"/>
    </source>
</evidence>
<dbReference type="STRING" id="1777141.AWB80_07522"/>
<reference evidence="2" key="1">
    <citation type="submission" date="2016-01" db="EMBL/GenBank/DDBJ databases">
        <authorList>
            <person name="Peeters C."/>
        </authorList>
    </citation>
    <scope>NUCLEOTIDE SEQUENCE [LARGE SCALE GENOMIC DNA]</scope>
    <source>
        <strain evidence="2">LMG 29323</strain>
    </source>
</reference>
<feature type="compositionally biased region" description="Basic and acidic residues" evidence="1">
    <location>
        <begin position="1"/>
        <end position="10"/>
    </location>
</feature>
<feature type="region of interest" description="Disordered" evidence="1">
    <location>
        <begin position="1"/>
        <end position="24"/>
    </location>
</feature>
<proteinExistence type="predicted"/>
<name>A0A158DXJ9_9BURK</name>
<gene>
    <name evidence="2" type="ORF">AWB80_07522</name>
</gene>
<dbReference type="Proteomes" id="UP000054911">
    <property type="component" value="Unassembled WGS sequence"/>
</dbReference>
<dbReference type="OrthoDB" id="9155953at2"/>
<dbReference type="AlphaFoldDB" id="A0A158DXJ9"/>
<dbReference type="EMBL" id="FCOE02000050">
    <property type="protein sequence ID" value="SAK98447.1"/>
    <property type="molecule type" value="Genomic_DNA"/>
</dbReference>
<evidence type="ECO:0000256" key="1">
    <source>
        <dbReference type="SAM" id="MobiDB-lite"/>
    </source>
</evidence>
<accession>A0A158DXJ9</accession>
<comment type="caution">
    <text evidence="2">The sequence shown here is derived from an EMBL/GenBank/DDBJ whole genome shotgun (WGS) entry which is preliminary data.</text>
</comment>
<keyword evidence="3" id="KW-1185">Reference proteome</keyword>
<organism evidence="2 3">
    <name type="scientific">Caballeronia pedi</name>
    <dbReference type="NCBI Taxonomy" id="1777141"/>
    <lineage>
        <taxon>Bacteria</taxon>
        <taxon>Pseudomonadati</taxon>
        <taxon>Pseudomonadota</taxon>
        <taxon>Betaproteobacteria</taxon>
        <taxon>Burkholderiales</taxon>
        <taxon>Burkholderiaceae</taxon>
        <taxon>Caballeronia</taxon>
    </lineage>
</organism>
<dbReference type="RefSeq" id="WP_061179722.1">
    <property type="nucleotide sequence ID" value="NZ_FCOE02000050.1"/>
</dbReference>
<evidence type="ECO:0000313" key="2">
    <source>
        <dbReference type="EMBL" id="SAK98447.1"/>
    </source>
</evidence>